<dbReference type="GO" id="GO:0016747">
    <property type="term" value="F:acyltransferase activity, transferring groups other than amino-acyl groups"/>
    <property type="evidence" value="ECO:0007669"/>
    <property type="project" value="InterPro"/>
</dbReference>
<dbReference type="Pfam" id="PF13673">
    <property type="entry name" value="Acetyltransf_10"/>
    <property type="match status" value="1"/>
</dbReference>
<keyword evidence="3" id="KW-0808">Transferase</keyword>
<feature type="domain" description="N-acetyltransferase" evidence="1">
    <location>
        <begin position="3"/>
        <end position="146"/>
    </location>
</feature>
<dbReference type="SUPFAM" id="SSF55729">
    <property type="entry name" value="Acyl-CoA N-acyltransferases (Nat)"/>
    <property type="match status" value="1"/>
</dbReference>
<organism evidence="2 4">
    <name type="scientific">Aerococcus sanguinicola</name>
    <dbReference type="NCBI Taxonomy" id="119206"/>
    <lineage>
        <taxon>Bacteria</taxon>
        <taxon>Bacillati</taxon>
        <taxon>Bacillota</taxon>
        <taxon>Bacilli</taxon>
        <taxon>Lactobacillales</taxon>
        <taxon>Aerococcaceae</taxon>
        <taxon>Aerococcus</taxon>
    </lineage>
</organism>
<dbReference type="GeneID" id="92903331"/>
<reference evidence="2 4" key="1">
    <citation type="journal article" date="2016" name="Genome Announc.">
        <title>Complete Genome Sequences of Aerococcus christensenii CCUG 28831T, Aerococcus sanguinicola CCUG 43001T, Aerococcus urinae CCUG 36881T, Aerococcus urinaeequi CCUG 28094T, Aerococcus urinaehominis CCUG 42038 BT, and Aerococcus viridans CCUG 4311T.</title>
        <authorList>
            <person name="Carkaci D."/>
            <person name="Dargis R."/>
            <person name="Nielsen X.C."/>
            <person name="Skovgaard O."/>
            <person name="Fuursted K."/>
            <person name="Christensen J.J."/>
        </authorList>
    </citation>
    <scope>NUCLEOTIDE SEQUENCE [LARGE SCALE GENOMIC DNA]</scope>
    <source>
        <strain evidence="2 4">CCUG43001</strain>
    </source>
</reference>
<sequence length="146" mass="16235">MLTIYRPGDQAPQSILEALEGVDSPGGAYLAEKLEDQKLQDGEMVLVVTDASGSLMAFASLLKEDIVPDLDYGPFLSAVYVDPNHRGQGIFYHLVSLVELEAKSQGQDQLYVISQHEALYPKAGYRFKEDLVDFMERPVYCFSKAL</sequence>
<evidence type="ECO:0000259" key="1">
    <source>
        <dbReference type="PROSITE" id="PS51186"/>
    </source>
</evidence>
<protein>
    <submittedName>
        <fullName evidence="3">N-acetyltransferase</fullName>
    </submittedName>
</protein>
<evidence type="ECO:0000313" key="5">
    <source>
        <dbReference type="Proteomes" id="UP000234239"/>
    </source>
</evidence>
<proteinExistence type="predicted"/>
<evidence type="ECO:0000313" key="4">
    <source>
        <dbReference type="Proteomes" id="UP000069912"/>
    </source>
</evidence>
<dbReference type="RefSeq" id="WP_067973870.1">
    <property type="nucleotide sequence ID" value="NZ_CAJHKM010000001.1"/>
</dbReference>
<dbReference type="KEGG" id="asan:AWM72_04505"/>
<dbReference type="Proteomes" id="UP000069912">
    <property type="component" value="Chromosome"/>
</dbReference>
<dbReference type="Gene3D" id="3.40.630.30">
    <property type="match status" value="1"/>
</dbReference>
<dbReference type="PROSITE" id="PS51186">
    <property type="entry name" value="GNAT"/>
    <property type="match status" value="1"/>
</dbReference>
<reference evidence="4" key="2">
    <citation type="submission" date="2016-01" db="EMBL/GenBank/DDBJ databases">
        <title>Six Aerococcus type strain genome sequencing and assembly using PacBio and Illumina Hiseq.</title>
        <authorList>
            <person name="Carkaci D."/>
            <person name="Dargis R."/>
            <person name="Nielsen X.C."/>
            <person name="Skovgaard O."/>
            <person name="Fuursted K."/>
            <person name="Christensen J.J."/>
        </authorList>
    </citation>
    <scope>NUCLEOTIDE SEQUENCE [LARGE SCALE GENOMIC DNA]</scope>
    <source>
        <strain evidence="4">CCUG43001</strain>
    </source>
</reference>
<evidence type="ECO:0000313" key="2">
    <source>
        <dbReference type="EMBL" id="AMB94069.1"/>
    </source>
</evidence>
<dbReference type="EMBL" id="CP014160">
    <property type="protein sequence ID" value="AMB94069.1"/>
    <property type="molecule type" value="Genomic_DNA"/>
</dbReference>
<dbReference type="InterPro" id="IPR000182">
    <property type="entry name" value="GNAT_dom"/>
</dbReference>
<dbReference type="CDD" id="cd04301">
    <property type="entry name" value="NAT_SF"/>
    <property type="match status" value="1"/>
</dbReference>
<dbReference type="InterPro" id="IPR016181">
    <property type="entry name" value="Acyl_CoA_acyltransferase"/>
</dbReference>
<accession>A0A0X8FBE8</accession>
<reference evidence="3 5" key="3">
    <citation type="submission" date="2017-12" db="EMBL/GenBank/DDBJ databases">
        <title>Phylogenetic diversity of female urinary microbiome.</title>
        <authorList>
            <person name="Thomas-White K."/>
            <person name="Wolfe A.J."/>
        </authorList>
    </citation>
    <scope>NUCLEOTIDE SEQUENCE [LARGE SCALE GENOMIC DNA]</scope>
    <source>
        <strain evidence="3 5">UMB0139</strain>
    </source>
</reference>
<dbReference type="OrthoDB" id="9789053at2"/>
<keyword evidence="4" id="KW-1185">Reference proteome</keyword>
<evidence type="ECO:0000313" key="3">
    <source>
        <dbReference type="EMBL" id="PKZ22159.1"/>
    </source>
</evidence>
<name>A0A0X8FBE8_9LACT</name>
<gene>
    <name evidence="2" type="ORF">AWM72_04505</name>
    <name evidence="3" type="ORF">CYJ28_03320</name>
</gene>
<dbReference type="EMBL" id="PKGY01000002">
    <property type="protein sequence ID" value="PKZ22159.1"/>
    <property type="molecule type" value="Genomic_DNA"/>
</dbReference>
<dbReference type="Proteomes" id="UP000234239">
    <property type="component" value="Unassembled WGS sequence"/>
</dbReference>
<dbReference type="AlphaFoldDB" id="A0A0X8FBE8"/>